<feature type="compositionally biased region" description="Basic and acidic residues" evidence="1">
    <location>
        <begin position="855"/>
        <end position="864"/>
    </location>
</feature>
<dbReference type="InterPro" id="IPR001478">
    <property type="entry name" value="PDZ"/>
</dbReference>
<feature type="region of interest" description="Disordered" evidence="1">
    <location>
        <begin position="547"/>
        <end position="569"/>
    </location>
</feature>
<keyword evidence="4" id="KW-1185">Reference proteome</keyword>
<feature type="region of interest" description="Disordered" evidence="1">
    <location>
        <begin position="852"/>
        <end position="897"/>
    </location>
</feature>
<dbReference type="AlphaFoldDB" id="T1K0R8"/>
<feature type="compositionally biased region" description="Polar residues" evidence="1">
    <location>
        <begin position="157"/>
        <end position="169"/>
    </location>
</feature>
<dbReference type="OMA" id="SHEANRP"/>
<reference evidence="3" key="2">
    <citation type="submission" date="2015-06" db="UniProtKB">
        <authorList>
            <consortium name="EnsemblMetazoa"/>
        </authorList>
    </citation>
    <scope>IDENTIFICATION</scope>
</reference>
<feature type="compositionally biased region" description="Basic residues" evidence="1">
    <location>
        <begin position="872"/>
        <end position="882"/>
    </location>
</feature>
<dbReference type="PROSITE" id="PS50106">
    <property type="entry name" value="PDZ"/>
    <property type="match status" value="1"/>
</dbReference>
<evidence type="ECO:0000259" key="2">
    <source>
        <dbReference type="PROSITE" id="PS50106"/>
    </source>
</evidence>
<evidence type="ECO:0000313" key="3">
    <source>
        <dbReference type="EnsemblMetazoa" id="tetur03g08770.1"/>
    </source>
</evidence>
<sequence length="1211" mass="132671">MNYLTESIDQGDLEIGLQLSKNLATNRDSNATPLNANLVNGDSDADSGIVAIGPTRIGSASSTDTDPDVTLTSAYGIKSSSISSSSSSNQDSTNPTPIPISLHQDKRKPIFQRVRFDDQSPPTHLALRKSLSHLSTSMYSPKGATTINQLTSEPKMRLNSSSNQNQSTVLPKETHPLAHRRLTIPSPLPLKTPLTTSLSSTPSPSSSSSSSVTTISKPIDRSWSTLPRNNKIGTNNNAKWTSTLNQKNRNNFQSTLPNGTRKSFLDTKKPDLIESHSVKLSLSSSFRSSPDSTKLSKLSTLPNGLKTQKSSSLAPTTPAIINTTTKTSTGSTTCMSKSRSCSTLNNSKDKSISNTTGSNEPKITKLCTIDPLESTDSMVCAFASVANVVSDDASSIVNDKVSVDKAVAAAVAAVNFVTNNQVNLSSPATKSVNRPSHSMTPINNNANGHLYSNQSIEYSPQFNSNQHFQRINLSQNSKKIEFHEMEDDIKENDNLDHQYEAIFPCGKSSTSNEPESGLTGSSSATAPLLPLESLVQSKALIGNSVERKSNQLSVNSNESEPSNGQRSIESQDGNIAQHHFPQYQPHHSHSQHHHHHFHHNLEKTHANSNINDETVNPISTGIHYRSILKRSSTSSPNWPLQSIHFGGEEDGKVRKQVEDSVNDEGMKDNQRKLELADNNEQYLGEGEGEAVAKEEDEEVGRRQEEGKQGKEKDEDKFVQKQDKTMPMALQINGPYFISSGSPSSPSTHLISSSSSQSMNQQNQQLKQINVAPKMMATYSSCNGILSSTNKPMDDPCEAAYLQPDQIYPLPSSKSKPTMAPTSVTMLLKIKDEEQKNESQETCQVEYATISKSVTKKQDSHEANRPNHLNHSYLHHAPHHLPHHSTQNSTFPQQSPTPVHYKFNEQARSMIEGKQLSSPGNNSIVKVTRFAMDVNDGVNQANCAAQPVQATVQGASNKWLSKRIGGLRKALSRAFSTDKIPKDHHLSNNQSTANSSLLASSLTASANLKSSLAVASVNHISSSKSTPNLNSKLESTDSLQKNHSTEDLSIDLKSFVKTVKNRMSFRKTKGKSKSIDKDNSINQIEKQDESKTKWNNVNAKKNYNQESNQLWGELIELKADGSQVIELNRPQSKPFGFFLARGTVNNVKGVFVSRMRDEQTQTILTGLLEIGDEIVAIDGLDVKSHNIAQVNQLMSIKRKIKLTVRPYVNQNH</sequence>
<accession>T1K0R8</accession>
<feature type="compositionally biased region" description="Polar residues" evidence="1">
    <location>
        <begin position="885"/>
        <end position="896"/>
    </location>
</feature>
<feature type="region of interest" description="Disordered" evidence="1">
    <location>
        <begin position="736"/>
        <end position="756"/>
    </location>
</feature>
<dbReference type="KEGG" id="tut:107372167"/>
<dbReference type="STRING" id="32264.T1K0R8"/>
<dbReference type="EnsemblMetazoa" id="tetur03g08770.1">
    <property type="protein sequence ID" value="tetur03g08770.1"/>
    <property type="gene ID" value="tetur03g08770"/>
</dbReference>
<feature type="compositionally biased region" description="Low complexity" evidence="1">
    <location>
        <begin position="314"/>
        <end position="333"/>
    </location>
</feature>
<dbReference type="PANTHER" id="PTHR14102">
    <property type="entry name" value="PAR-6-RELATED"/>
    <property type="match status" value="1"/>
</dbReference>
<feature type="region of interest" description="Disordered" evidence="1">
    <location>
        <begin position="1018"/>
        <end position="1042"/>
    </location>
</feature>
<dbReference type="Pfam" id="PF00595">
    <property type="entry name" value="PDZ"/>
    <property type="match status" value="1"/>
</dbReference>
<reference evidence="4" key="1">
    <citation type="submission" date="2011-08" db="EMBL/GenBank/DDBJ databases">
        <authorList>
            <person name="Rombauts S."/>
        </authorList>
    </citation>
    <scope>NUCLEOTIDE SEQUENCE</scope>
    <source>
        <strain evidence="4">London</strain>
    </source>
</reference>
<feature type="compositionally biased region" description="Basic and acidic residues" evidence="1">
    <location>
        <begin position="699"/>
        <end position="718"/>
    </location>
</feature>
<dbReference type="InterPro" id="IPR051741">
    <property type="entry name" value="PAR6_homolog"/>
</dbReference>
<feature type="domain" description="PDZ" evidence="2">
    <location>
        <begin position="1123"/>
        <end position="1193"/>
    </location>
</feature>
<feature type="compositionally biased region" description="Polar residues" evidence="1">
    <location>
        <begin position="550"/>
        <end position="569"/>
    </location>
</feature>
<feature type="compositionally biased region" description="Low complexity" evidence="1">
    <location>
        <begin position="283"/>
        <end position="292"/>
    </location>
</feature>
<evidence type="ECO:0000313" key="4">
    <source>
        <dbReference type="Proteomes" id="UP000015104"/>
    </source>
</evidence>
<dbReference type="SMART" id="SM00228">
    <property type="entry name" value="PDZ"/>
    <property type="match status" value="1"/>
</dbReference>
<feature type="region of interest" description="Disordered" evidence="1">
    <location>
        <begin position="79"/>
        <end position="106"/>
    </location>
</feature>
<feature type="region of interest" description="Disordered" evidence="1">
    <location>
        <begin position="580"/>
        <end position="599"/>
    </location>
</feature>
<feature type="compositionally biased region" description="Polar residues" evidence="1">
    <location>
        <begin position="334"/>
        <end position="360"/>
    </location>
</feature>
<proteinExistence type="predicted"/>
<feature type="region of interest" description="Disordered" evidence="1">
    <location>
        <begin position="283"/>
        <end position="360"/>
    </location>
</feature>
<feature type="compositionally biased region" description="Polar residues" evidence="1">
    <location>
        <begin position="507"/>
        <end position="525"/>
    </location>
</feature>
<feature type="compositionally biased region" description="Low complexity" evidence="1">
    <location>
        <begin position="738"/>
        <end position="756"/>
    </location>
</feature>
<feature type="compositionally biased region" description="Polar residues" evidence="1">
    <location>
        <begin position="293"/>
        <end position="313"/>
    </location>
</feature>
<dbReference type="Proteomes" id="UP000015104">
    <property type="component" value="Unassembled WGS sequence"/>
</dbReference>
<dbReference type="SUPFAM" id="SSF50156">
    <property type="entry name" value="PDZ domain-like"/>
    <property type="match status" value="1"/>
</dbReference>
<feature type="compositionally biased region" description="Low complexity" evidence="1">
    <location>
        <begin position="79"/>
        <end position="88"/>
    </location>
</feature>
<protein>
    <recommendedName>
        <fullName evidence="2">PDZ domain-containing protein</fullName>
    </recommendedName>
</protein>
<feature type="compositionally biased region" description="Low complexity" evidence="1">
    <location>
        <begin position="183"/>
        <end position="217"/>
    </location>
</feature>
<feature type="compositionally biased region" description="Basic residues" evidence="1">
    <location>
        <begin position="586"/>
        <end position="598"/>
    </location>
</feature>
<dbReference type="EMBL" id="CAEY01001145">
    <property type="status" value="NOT_ANNOTATED_CDS"/>
    <property type="molecule type" value="Genomic_DNA"/>
</dbReference>
<feature type="compositionally biased region" description="Polar residues" evidence="1">
    <location>
        <begin position="222"/>
        <end position="261"/>
    </location>
</feature>
<dbReference type="Gene3D" id="2.30.42.10">
    <property type="match status" value="1"/>
</dbReference>
<feature type="compositionally biased region" description="Basic and acidic residues" evidence="1">
    <location>
        <begin position="646"/>
        <end position="675"/>
    </location>
</feature>
<dbReference type="PANTHER" id="PTHR14102:SF11">
    <property type="entry name" value="LD29223P"/>
    <property type="match status" value="1"/>
</dbReference>
<gene>
    <name evidence="3" type="primary">107372167</name>
</gene>
<dbReference type="GO" id="GO:0007098">
    <property type="term" value="P:centrosome cycle"/>
    <property type="evidence" value="ECO:0007669"/>
    <property type="project" value="TreeGrafter"/>
</dbReference>
<feature type="region of interest" description="Disordered" evidence="1">
    <location>
        <begin position="504"/>
        <end position="525"/>
    </location>
</feature>
<organism evidence="3 4">
    <name type="scientific">Tetranychus urticae</name>
    <name type="common">Two-spotted spider mite</name>
    <dbReference type="NCBI Taxonomy" id="32264"/>
    <lineage>
        <taxon>Eukaryota</taxon>
        <taxon>Metazoa</taxon>
        <taxon>Ecdysozoa</taxon>
        <taxon>Arthropoda</taxon>
        <taxon>Chelicerata</taxon>
        <taxon>Arachnida</taxon>
        <taxon>Acari</taxon>
        <taxon>Acariformes</taxon>
        <taxon>Trombidiformes</taxon>
        <taxon>Prostigmata</taxon>
        <taxon>Eleutherengona</taxon>
        <taxon>Raphignathae</taxon>
        <taxon>Tetranychoidea</taxon>
        <taxon>Tetranychidae</taxon>
        <taxon>Tetranychus</taxon>
    </lineage>
</organism>
<dbReference type="InterPro" id="IPR036034">
    <property type="entry name" value="PDZ_sf"/>
</dbReference>
<evidence type="ECO:0000256" key="1">
    <source>
        <dbReference type="SAM" id="MobiDB-lite"/>
    </source>
</evidence>
<name>T1K0R8_TETUR</name>
<feature type="compositionally biased region" description="Polar residues" evidence="1">
    <location>
        <begin position="631"/>
        <end position="640"/>
    </location>
</feature>
<feature type="compositionally biased region" description="Polar residues" evidence="1">
    <location>
        <begin position="1018"/>
        <end position="1041"/>
    </location>
</feature>
<dbReference type="HOGENOM" id="CLU_282601_0_0_1"/>
<dbReference type="OrthoDB" id="10058001at2759"/>
<feature type="region of interest" description="Disordered" evidence="1">
    <location>
        <begin position="157"/>
        <end position="265"/>
    </location>
</feature>
<feature type="region of interest" description="Disordered" evidence="1">
    <location>
        <begin position="631"/>
        <end position="718"/>
    </location>
</feature>